<reference evidence="3 4" key="1">
    <citation type="submission" date="2018-11" db="EMBL/GenBank/DDBJ databases">
        <title>Sequencing the genomes of 1000 actinobacteria strains.</title>
        <authorList>
            <person name="Klenk H.-P."/>
        </authorList>
    </citation>
    <scope>NUCLEOTIDE SEQUENCE [LARGE SCALE GENOMIC DNA]</scope>
    <source>
        <strain evidence="3 4">DSM 44254</strain>
    </source>
</reference>
<dbReference type="OrthoDB" id="3350993at2"/>
<evidence type="ECO:0000259" key="2">
    <source>
        <dbReference type="Pfam" id="PF01261"/>
    </source>
</evidence>
<accession>A0A3N1CVB3</accession>
<dbReference type="Proteomes" id="UP000272400">
    <property type="component" value="Unassembled WGS sequence"/>
</dbReference>
<sequence length="367" mass="39290">MTRIGLDVKLPSALRPVKGAVATPPLEILDEVRAAGLDGVLFRTLAELAPSLDPGFLRELRAHADALGLYLDLGVGKVNPYMIAELPEVRDLGGGSYLAGMEAMIEAAAAIGCTDLWTATGNYKAHLPGVHATDRYRGEAPWADQLAATERFLRRLAPCLRANGARLVLETHEEITSWEIVRLVESVGPDVLGVTFDSANVYVHGEDPLAAARRVAPYTRATHLRDVALFPCPDGLSRYLVPCGLGVIDWPALLGALSGVERLTIEPAGSGQRDMTVHSALPVWRESHPDLAEAELAEIDRQVAAYAALVEAGAAPGRDAWRDGSPYTRDDFTALSARHLRDVLGLPQPDGASRLGGFAPGQYSSRS</sequence>
<dbReference type="Gene3D" id="3.20.20.150">
    <property type="entry name" value="Divalent-metal-dependent TIM barrel enzymes"/>
    <property type="match status" value="1"/>
</dbReference>
<feature type="region of interest" description="Disordered" evidence="1">
    <location>
        <begin position="346"/>
        <end position="367"/>
    </location>
</feature>
<dbReference type="InterPro" id="IPR013022">
    <property type="entry name" value="Xyl_isomerase-like_TIM-brl"/>
</dbReference>
<dbReference type="SUPFAM" id="SSF51658">
    <property type="entry name" value="Xylose isomerase-like"/>
    <property type="match status" value="1"/>
</dbReference>
<organism evidence="3 4">
    <name type="scientific">Actinocorallia herbida</name>
    <dbReference type="NCBI Taxonomy" id="58109"/>
    <lineage>
        <taxon>Bacteria</taxon>
        <taxon>Bacillati</taxon>
        <taxon>Actinomycetota</taxon>
        <taxon>Actinomycetes</taxon>
        <taxon>Streptosporangiales</taxon>
        <taxon>Thermomonosporaceae</taxon>
        <taxon>Actinocorallia</taxon>
    </lineage>
</organism>
<dbReference type="InterPro" id="IPR050312">
    <property type="entry name" value="IolE/XylAMocC-like"/>
</dbReference>
<dbReference type="PANTHER" id="PTHR12110">
    <property type="entry name" value="HYDROXYPYRUVATE ISOMERASE"/>
    <property type="match status" value="1"/>
</dbReference>
<proteinExistence type="predicted"/>
<evidence type="ECO:0000256" key="1">
    <source>
        <dbReference type="SAM" id="MobiDB-lite"/>
    </source>
</evidence>
<dbReference type="RefSeq" id="WP_123664776.1">
    <property type="nucleotide sequence ID" value="NZ_RJKE01000001.1"/>
</dbReference>
<dbReference type="AlphaFoldDB" id="A0A3N1CVB3"/>
<feature type="domain" description="Xylose isomerase-like TIM barrel" evidence="2">
    <location>
        <begin position="29"/>
        <end position="258"/>
    </location>
</feature>
<comment type="caution">
    <text evidence="3">The sequence shown here is derived from an EMBL/GenBank/DDBJ whole genome shotgun (WGS) entry which is preliminary data.</text>
</comment>
<dbReference type="InterPro" id="IPR036237">
    <property type="entry name" value="Xyl_isomerase-like_sf"/>
</dbReference>
<dbReference type="Pfam" id="PF01261">
    <property type="entry name" value="AP_endonuc_2"/>
    <property type="match status" value="1"/>
</dbReference>
<gene>
    <name evidence="3" type="ORF">EDD29_2790</name>
</gene>
<evidence type="ECO:0000313" key="4">
    <source>
        <dbReference type="Proteomes" id="UP000272400"/>
    </source>
</evidence>
<protein>
    <submittedName>
        <fullName evidence="3">Sugar phosphate isomerase/epimerase</fullName>
    </submittedName>
</protein>
<dbReference type="GO" id="GO:0016853">
    <property type="term" value="F:isomerase activity"/>
    <property type="evidence" value="ECO:0007669"/>
    <property type="project" value="UniProtKB-KW"/>
</dbReference>
<name>A0A3N1CVB3_9ACTN</name>
<evidence type="ECO:0000313" key="3">
    <source>
        <dbReference type="EMBL" id="ROO85250.1"/>
    </source>
</evidence>
<dbReference type="PANTHER" id="PTHR12110:SF53">
    <property type="entry name" value="BLR5974 PROTEIN"/>
    <property type="match status" value="1"/>
</dbReference>
<keyword evidence="3" id="KW-0413">Isomerase</keyword>
<dbReference type="EMBL" id="RJKE01000001">
    <property type="protein sequence ID" value="ROO85250.1"/>
    <property type="molecule type" value="Genomic_DNA"/>
</dbReference>
<keyword evidence="4" id="KW-1185">Reference proteome</keyword>